<sequence>MRFMIMHKNDPQTEAGQPPPMDLVTKMGEFIGEFAKTGRFVDGAGLSGSASRTRLLFRDGHCTVKHGPYQGERELPSATLQLKVETREQAIGWAERYGKILGNGEIELGKVNEPWDIGLMPPPANPPLQFLLIDKADEATESGGRTPKQKADLTRLKTEMTKAGVLVKTLQLRPSHQAKRLVFTNNDMRMVDGPFAESKELLGGFAVMTLSGMDEAIEVCRRYAAILGGTLEIDIRLVDQDAADA</sequence>
<evidence type="ECO:0000256" key="1">
    <source>
        <dbReference type="ARBA" id="ARBA00007689"/>
    </source>
</evidence>
<feature type="domain" description="YCII-related" evidence="2">
    <location>
        <begin position="157"/>
        <end position="229"/>
    </location>
</feature>
<dbReference type="InterPro" id="IPR005545">
    <property type="entry name" value="YCII"/>
</dbReference>
<dbReference type="SUPFAM" id="SSF54909">
    <property type="entry name" value="Dimeric alpha+beta barrel"/>
    <property type="match status" value="2"/>
</dbReference>
<evidence type="ECO:0000313" key="4">
    <source>
        <dbReference type="Proteomes" id="UP001374803"/>
    </source>
</evidence>
<dbReference type="Proteomes" id="UP001374803">
    <property type="component" value="Chromosome"/>
</dbReference>
<reference evidence="3" key="1">
    <citation type="submission" date="2021-12" db="EMBL/GenBank/DDBJ databases">
        <title>Discovery of the Pendulisporaceae a myxobacterial family with distinct sporulation behavior and unique specialized metabolism.</title>
        <authorList>
            <person name="Garcia R."/>
            <person name="Popoff A."/>
            <person name="Bader C.D."/>
            <person name="Loehr J."/>
            <person name="Walesch S."/>
            <person name="Walt C."/>
            <person name="Boldt J."/>
            <person name="Bunk B."/>
            <person name="Haeckl F.J.F.P.J."/>
            <person name="Gunesch A.P."/>
            <person name="Birkelbach J."/>
            <person name="Nuebel U."/>
            <person name="Pietschmann T."/>
            <person name="Bach T."/>
            <person name="Mueller R."/>
        </authorList>
    </citation>
    <scope>NUCLEOTIDE SEQUENCE</scope>
    <source>
        <strain evidence="3">MSr11367</strain>
    </source>
</reference>
<evidence type="ECO:0000259" key="2">
    <source>
        <dbReference type="Pfam" id="PF03795"/>
    </source>
</evidence>
<protein>
    <submittedName>
        <fullName evidence="3">YciI family protein</fullName>
    </submittedName>
</protein>
<dbReference type="Gene3D" id="3.30.70.1060">
    <property type="entry name" value="Dimeric alpha+beta barrel"/>
    <property type="match status" value="2"/>
</dbReference>
<dbReference type="PANTHER" id="PTHR35174">
    <property type="entry name" value="BLL7171 PROTEIN-RELATED"/>
    <property type="match status" value="1"/>
</dbReference>
<accession>A0ABZ2KPG8</accession>
<organism evidence="3 4">
    <name type="scientific">Pendulispora rubella</name>
    <dbReference type="NCBI Taxonomy" id="2741070"/>
    <lineage>
        <taxon>Bacteria</taxon>
        <taxon>Pseudomonadati</taxon>
        <taxon>Myxococcota</taxon>
        <taxon>Myxococcia</taxon>
        <taxon>Myxococcales</taxon>
        <taxon>Sorangiineae</taxon>
        <taxon>Pendulisporaceae</taxon>
        <taxon>Pendulispora</taxon>
    </lineage>
</organism>
<keyword evidence="4" id="KW-1185">Reference proteome</keyword>
<dbReference type="Pfam" id="PF03795">
    <property type="entry name" value="YCII"/>
    <property type="match status" value="1"/>
</dbReference>
<dbReference type="EMBL" id="CP089983">
    <property type="protein sequence ID" value="WXB00562.1"/>
    <property type="molecule type" value="Genomic_DNA"/>
</dbReference>
<evidence type="ECO:0000313" key="3">
    <source>
        <dbReference type="EMBL" id="WXB00562.1"/>
    </source>
</evidence>
<name>A0ABZ2KPG8_9BACT</name>
<dbReference type="InterPro" id="IPR011008">
    <property type="entry name" value="Dimeric_a/b-barrel"/>
</dbReference>
<gene>
    <name evidence="3" type="ORF">LVJ94_27020</name>
</gene>
<dbReference type="RefSeq" id="WP_394830164.1">
    <property type="nucleotide sequence ID" value="NZ_CP089929.1"/>
</dbReference>
<comment type="similarity">
    <text evidence="1">Belongs to the YciI family.</text>
</comment>
<proteinExistence type="inferred from homology"/>